<name>A0A5R8KK00_9BACT</name>
<feature type="domain" description="ThuA-like" evidence="3">
    <location>
        <begin position="41"/>
        <end position="267"/>
    </location>
</feature>
<protein>
    <submittedName>
        <fullName evidence="4">ThuA domain-containing protein</fullName>
    </submittedName>
</protein>
<dbReference type="SUPFAM" id="SSF52317">
    <property type="entry name" value="Class I glutamine amidotransferase-like"/>
    <property type="match status" value="1"/>
</dbReference>
<evidence type="ECO:0000256" key="2">
    <source>
        <dbReference type="SAM" id="SignalP"/>
    </source>
</evidence>
<evidence type="ECO:0000313" key="4">
    <source>
        <dbReference type="EMBL" id="TLD72648.1"/>
    </source>
</evidence>
<feature type="signal peptide" evidence="2">
    <location>
        <begin position="1"/>
        <end position="22"/>
    </location>
</feature>
<evidence type="ECO:0000256" key="1">
    <source>
        <dbReference type="SAM" id="MobiDB-lite"/>
    </source>
</evidence>
<dbReference type="EMBL" id="VAUV01000001">
    <property type="protein sequence ID" value="TLD72648.1"/>
    <property type="molecule type" value="Genomic_DNA"/>
</dbReference>
<reference evidence="4 5" key="1">
    <citation type="submission" date="2019-05" db="EMBL/GenBank/DDBJ databases">
        <title>Verrucobacter flavum gen. nov., sp. nov. a new member of the family Verrucomicrobiaceae.</title>
        <authorList>
            <person name="Szuroczki S."/>
            <person name="Abbaszade G."/>
            <person name="Szabo A."/>
            <person name="Felfoldi T."/>
            <person name="Schumann P."/>
            <person name="Boka K."/>
            <person name="Keki Z."/>
            <person name="Toumi M."/>
            <person name="Toth E."/>
        </authorList>
    </citation>
    <scope>NUCLEOTIDE SEQUENCE [LARGE SCALE GENOMIC DNA]</scope>
    <source>
        <strain evidence="4 5">MG-N-17</strain>
    </source>
</reference>
<keyword evidence="5" id="KW-1185">Reference proteome</keyword>
<dbReference type="Proteomes" id="UP000306196">
    <property type="component" value="Unassembled WGS sequence"/>
</dbReference>
<evidence type="ECO:0000259" key="3">
    <source>
        <dbReference type="Pfam" id="PF06283"/>
    </source>
</evidence>
<evidence type="ECO:0000313" key="5">
    <source>
        <dbReference type="Proteomes" id="UP000306196"/>
    </source>
</evidence>
<sequence length="306" mass="33303">MTLRFLTLLTLVAAFAAQPLSANDNKFVVFIAGKPSHGPGQHEHNAGVQLFAKCLADAKAPVDVKVHLSGEWPADETLAKADTIVIYSDGGGGHPALQGDRLQQLQKEMDRGAGLLCIHYAVEPTLEKGNKEFIDWIGGCFETNWSVNPHWDANFTNIPQHPISNGVKPFTTRDEWYFHMRFRSNMKGVTPILTDVPPDDTMSRPDGKHSGNPAVREAVAAKQPQHVAWAAEREGGGRGFGFTGGHFHASWGNDSQRKLLLNAILWTAKAEVPAEGVETTLTPEDLKANLDPKPGQGLPEAPKKKA</sequence>
<feature type="region of interest" description="Disordered" evidence="1">
    <location>
        <begin position="191"/>
        <end position="210"/>
    </location>
</feature>
<dbReference type="AlphaFoldDB" id="A0A5R8KK00"/>
<dbReference type="InterPro" id="IPR029062">
    <property type="entry name" value="Class_I_gatase-like"/>
</dbReference>
<dbReference type="Pfam" id="PF06283">
    <property type="entry name" value="ThuA"/>
    <property type="match status" value="1"/>
</dbReference>
<accession>A0A5R8KK00</accession>
<dbReference type="OrthoDB" id="186156at2"/>
<organism evidence="4 5">
    <name type="scientific">Phragmitibacter flavus</name>
    <dbReference type="NCBI Taxonomy" id="2576071"/>
    <lineage>
        <taxon>Bacteria</taxon>
        <taxon>Pseudomonadati</taxon>
        <taxon>Verrucomicrobiota</taxon>
        <taxon>Verrucomicrobiia</taxon>
        <taxon>Verrucomicrobiales</taxon>
        <taxon>Verrucomicrobiaceae</taxon>
        <taxon>Phragmitibacter</taxon>
    </lineage>
</organism>
<dbReference type="Gene3D" id="3.40.50.880">
    <property type="match status" value="1"/>
</dbReference>
<feature type="chain" id="PRO_5024379417" evidence="2">
    <location>
        <begin position="23"/>
        <end position="306"/>
    </location>
</feature>
<feature type="region of interest" description="Disordered" evidence="1">
    <location>
        <begin position="273"/>
        <end position="306"/>
    </location>
</feature>
<proteinExistence type="predicted"/>
<keyword evidence="2" id="KW-0732">Signal</keyword>
<comment type="caution">
    <text evidence="4">The sequence shown here is derived from an EMBL/GenBank/DDBJ whole genome shotgun (WGS) entry which is preliminary data.</text>
</comment>
<gene>
    <name evidence="4" type="ORF">FEM03_00815</name>
</gene>
<dbReference type="RefSeq" id="WP_138084272.1">
    <property type="nucleotide sequence ID" value="NZ_VAUV01000001.1"/>
</dbReference>
<dbReference type="InterPro" id="IPR029010">
    <property type="entry name" value="ThuA-like"/>
</dbReference>